<accession>A0A833X2D6</accession>
<sequence>MHVLPIYDYDAAVAETSLAIRGQETTAAETADHGADEADASPQVYDQVDMHPSSSLWYFDTASNPHVTGNRSYNVAFTEDTTNTRSIRGVTSRIALRIASVETVALVTEMDDEQTVMYVDDGFCIPGAAYGLFSLGLALEQGLGFACDQAARNFIISMEGRSVVAATTQDATWGF</sequence>
<comment type="caution">
    <text evidence="1">The sequence shown here is derived from an EMBL/GenBank/DDBJ whole genome shotgun (WGS) entry which is preliminary data.</text>
</comment>
<name>A0A833X2D6_PHYIN</name>
<gene>
    <name evidence="1" type="ORF">GN244_ATG00941</name>
</gene>
<keyword evidence="2" id="KW-1185">Reference proteome</keyword>
<dbReference type="AlphaFoldDB" id="A0A833X2D6"/>
<dbReference type="Proteomes" id="UP000602510">
    <property type="component" value="Unassembled WGS sequence"/>
</dbReference>
<reference evidence="1" key="1">
    <citation type="submission" date="2020-04" db="EMBL/GenBank/DDBJ databases">
        <title>Hybrid Assembly of Korean Phytophthora infestans isolates.</title>
        <authorList>
            <person name="Prokchorchik M."/>
            <person name="Lee Y."/>
            <person name="Seo J."/>
            <person name="Cho J.-H."/>
            <person name="Park Y.-E."/>
            <person name="Jang D.-C."/>
            <person name="Im J.-S."/>
            <person name="Choi J.-G."/>
            <person name="Park H.-J."/>
            <person name="Lee G.-B."/>
            <person name="Lee Y.-G."/>
            <person name="Hong S.-Y."/>
            <person name="Cho K."/>
            <person name="Sohn K.H."/>
        </authorList>
    </citation>
    <scope>NUCLEOTIDE SEQUENCE</scope>
    <source>
        <strain evidence="1">KR_1_A1</strain>
    </source>
</reference>
<evidence type="ECO:0000313" key="2">
    <source>
        <dbReference type="Proteomes" id="UP000602510"/>
    </source>
</evidence>
<proteinExistence type="predicted"/>
<protein>
    <submittedName>
        <fullName evidence="1">Uncharacterized protein</fullName>
    </submittedName>
</protein>
<organism evidence="1 2">
    <name type="scientific">Phytophthora infestans</name>
    <name type="common">Potato late blight agent</name>
    <name type="synonym">Botrytis infestans</name>
    <dbReference type="NCBI Taxonomy" id="4787"/>
    <lineage>
        <taxon>Eukaryota</taxon>
        <taxon>Sar</taxon>
        <taxon>Stramenopiles</taxon>
        <taxon>Oomycota</taxon>
        <taxon>Peronosporomycetes</taxon>
        <taxon>Peronosporales</taxon>
        <taxon>Peronosporaceae</taxon>
        <taxon>Phytophthora</taxon>
    </lineage>
</organism>
<dbReference type="EMBL" id="WSZM01000015">
    <property type="protein sequence ID" value="KAF4046551.1"/>
    <property type="molecule type" value="Genomic_DNA"/>
</dbReference>
<evidence type="ECO:0000313" key="1">
    <source>
        <dbReference type="EMBL" id="KAF4046551.1"/>
    </source>
</evidence>